<protein>
    <submittedName>
        <fullName evidence="2">Uncharacterized protein</fullName>
    </submittedName>
</protein>
<dbReference type="SUPFAM" id="SSF50978">
    <property type="entry name" value="WD40 repeat-like"/>
    <property type="match status" value="1"/>
</dbReference>
<evidence type="ECO:0000313" key="3">
    <source>
        <dbReference type="Proteomes" id="UP001516400"/>
    </source>
</evidence>
<dbReference type="InterPro" id="IPR001680">
    <property type="entry name" value="WD40_rpt"/>
</dbReference>
<dbReference type="Proteomes" id="UP001516400">
    <property type="component" value="Unassembled WGS sequence"/>
</dbReference>
<reference evidence="2 3" key="1">
    <citation type="journal article" date="2021" name="BMC Biol.">
        <title>Horizontally acquired antibacterial genes associated with adaptive radiation of ladybird beetles.</title>
        <authorList>
            <person name="Li H.S."/>
            <person name="Tang X.F."/>
            <person name="Huang Y.H."/>
            <person name="Xu Z.Y."/>
            <person name="Chen M.L."/>
            <person name="Du X.Y."/>
            <person name="Qiu B.Y."/>
            <person name="Chen P.T."/>
            <person name="Zhang W."/>
            <person name="Slipinski A."/>
            <person name="Escalona H.E."/>
            <person name="Waterhouse R.M."/>
            <person name="Zwick A."/>
            <person name="Pang H."/>
        </authorList>
    </citation>
    <scope>NUCLEOTIDE SEQUENCE [LARGE SCALE GENOMIC DNA]</scope>
    <source>
        <strain evidence="2">SYSU2018</strain>
    </source>
</reference>
<evidence type="ECO:0000313" key="2">
    <source>
        <dbReference type="EMBL" id="KAL3268362.1"/>
    </source>
</evidence>
<keyword evidence="3" id="KW-1185">Reference proteome</keyword>
<sequence>MVLHSHRNQKVDHNYHHDGGKDHYVKYRSIVSSISFDAEKSETEIMTKGKWTHIGGNILRLPPIRKRFSLLHKVYPRNNKNGIYSVAFSPKGRSVALGFISGEVQLRRLFTIAQNEAAICLRGPIPNVEVTYPVTCSRFVPTMENLLFVSDLSGRIDIFDTEKICKHMLVKENNQINTIDVDATGTTIVSGGKDSLIRIYDGVTGKLVSSTVPILKRKFDADPKKYHRMRIHCIKFDPENYNTFFSGGLDGYVKMWDLRQGLISVRTMNGPCIHGDAIDSWGNVLLTGSWRASKGMDLWDITSGQHLETLVPSNRASSLDAEFYECVRFFNGGKDGSVILTGGSGTGRLEIFNVMERRIDFAVKVGNCVKSIDSTSSSVVCGSLDGICRVVKYHRIEEKDF</sequence>
<keyword evidence="1" id="KW-0853">WD repeat</keyword>
<dbReference type="SMART" id="SM00320">
    <property type="entry name" value="WD40"/>
    <property type="match status" value="4"/>
</dbReference>
<organism evidence="2 3">
    <name type="scientific">Cryptolaemus montrouzieri</name>
    <dbReference type="NCBI Taxonomy" id="559131"/>
    <lineage>
        <taxon>Eukaryota</taxon>
        <taxon>Metazoa</taxon>
        <taxon>Ecdysozoa</taxon>
        <taxon>Arthropoda</taxon>
        <taxon>Hexapoda</taxon>
        <taxon>Insecta</taxon>
        <taxon>Pterygota</taxon>
        <taxon>Neoptera</taxon>
        <taxon>Endopterygota</taxon>
        <taxon>Coleoptera</taxon>
        <taxon>Polyphaga</taxon>
        <taxon>Cucujiformia</taxon>
        <taxon>Coccinelloidea</taxon>
        <taxon>Coccinellidae</taxon>
        <taxon>Scymninae</taxon>
        <taxon>Scymnini</taxon>
        <taxon>Cryptolaemus</taxon>
    </lineage>
</organism>
<dbReference type="PROSITE" id="PS50082">
    <property type="entry name" value="WD_REPEATS_2"/>
    <property type="match status" value="2"/>
</dbReference>
<dbReference type="Gene3D" id="2.130.10.10">
    <property type="entry name" value="YVTN repeat-like/Quinoprotein amine dehydrogenase"/>
    <property type="match status" value="2"/>
</dbReference>
<proteinExistence type="predicted"/>
<comment type="caution">
    <text evidence="2">The sequence shown here is derived from an EMBL/GenBank/DDBJ whole genome shotgun (WGS) entry which is preliminary data.</text>
</comment>
<feature type="repeat" description="WD" evidence="1">
    <location>
        <begin position="169"/>
        <end position="210"/>
    </location>
</feature>
<feature type="repeat" description="WD" evidence="1">
    <location>
        <begin position="224"/>
        <end position="261"/>
    </location>
</feature>
<dbReference type="Pfam" id="PF00400">
    <property type="entry name" value="WD40"/>
    <property type="match status" value="2"/>
</dbReference>
<name>A0ABD2MPX2_9CUCU</name>
<dbReference type="InterPro" id="IPR036322">
    <property type="entry name" value="WD40_repeat_dom_sf"/>
</dbReference>
<gene>
    <name evidence="2" type="ORF">HHI36_007478</name>
</gene>
<dbReference type="PANTHER" id="PTHR47822">
    <property type="entry name" value="CARBOHYDRATE BINDING DOMAIN CONTAINING PROTEIN"/>
    <property type="match status" value="1"/>
</dbReference>
<dbReference type="PROSITE" id="PS50294">
    <property type="entry name" value="WD_REPEATS_REGION"/>
    <property type="match status" value="1"/>
</dbReference>
<dbReference type="AlphaFoldDB" id="A0ABD2MPX2"/>
<dbReference type="EMBL" id="JABFTP020000021">
    <property type="protein sequence ID" value="KAL3268362.1"/>
    <property type="molecule type" value="Genomic_DNA"/>
</dbReference>
<dbReference type="PANTHER" id="PTHR47822:SF2">
    <property type="entry name" value="F-BOX AND WD-40 DOMAIN PROTEIN 7"/>
    <property type="match status" value="1"/>
</dbReference>
<accession>A0ABD2MPX2</accession>
<dbReference type="InterPro" id="IPR015943">
    <property type="entry name" value="WD40/YVTN_repeat-like_dom_sf"/>
</dbReference>
<evidence type="ECO:0000256" key="1">
    <source>
        <dbReference type="PROSITE-ProRule" id="PRU00221"/>
    </source>
</evidence>